<feature type="region of interest" description="Disordered" evidence="2">
    <location>
        <begin position="365"/>
        <end position="397"/>
    </location>
</feature>
<organism evidence="3 4">
    <name type="scientific">Effrenium voratum</name>
    <dbReference type="NCBI Taxonomy" id="2562239"/>
    <lineage>
        <taxon>Eukaryota</taxon>
        <taxon>Sar</taxon>
        <taxon>Alveolata</taxon>
        <taxon>Dinophyceae</taxon>
        <taxon>Suessiales</taxon>
        <taxon>Symbiodiniaceae</taxon>
        <taxon>Effrenium</taxon>
    </lineage>
</organism>
<feature type="compositionally biased region" description="Basic and acidic residues" evidence="2">
    <location>
        <begin position="1211"/>
        <end position="1253"/>
    </location>
</feature>
<feature type="coiled-coil region" evidence="1">
    <location>
        <begin position="773"/>
        <end position="811"/>
    </location>
</feature>
<feature type="region of interest" description="Disordered" evidence="2">
    <location>
        <begin position="239"/>
        <end position="260"/>
    </location>
</feature>
<keyword evidence="4" id="KW-1185">Reference proteome</keyword>
<protein>
    <submittedName>
        <fullName evidence="3">Uncharacterized protein</fullName>
    </submittedName>
</protein>
<feature type="compositionally biased region" description="Low complexity" evidence="2">
    <location>
        <begin position="182"/>
        <end position="194"/>
    </location>
</feature>
<feature type="region of interest" description="Disordered" evidence="2">
    <location>
        <begin position="1172"/>
        <end position="1283"/>
    </location>
</feature>
<feature type="coiled-coil region" evidence="1">
    <location>
        <begin position="637"/>
        <end position="671"/>
    </location>
</feature>
<feature type="region of interest" description="Disordered" evidence="2">
    <location>
        <begin position="57"/>
        <end position="96"/>
    </location>
</feature>
<dbReference type="Proteomes" id="UP001178507">
    <property type="component" value="Unassembled WGS sequence"/>
</dbReference>
<reference evidence="3" key="1">
    <citation type="submission" date="2023-08" db="EMBL/GenBank/DDBJ databases">
        <authorList>
            <person name="Chen Y."/>
            <person name="Shah S."/>
            <person name="Dougan E. K."/>
            <person name="Thang M."/>
            <person name="Chan C."/>
        </authorList>
    </citation>
    <scope>NUCLEOTIDE SEQUENCE</scope>
</reference>
<feature type="compositionally biased region" description="Polar residues" evidence="2">
    <location>
        <begin position="1259"/>
        <end position="1271"/>
    </location>
</feature>
<feature type="coiled-coil region" evidence="1">
    <location>
        <begin position="1008"/>
        <end position="1049"/>
    </location>
</feature>
<gene>
    <name evidence="3" type="ORF">EVOR1521_LOCUS17803</name>
</gene>
<feature type="compositionally biased region" description="Basic and acidic residues" evidence="2">
    <location>
        <begin position="365"/>
        <end position="389"/>
    </location>
</feature>
<sequence length="1370" mass="153315">MESDAQRQAQSVKTLAILEAKDGVIEQLEQQLDSVQAKVSELKCKLHAAEDRVLAAEHERHQARQLAQQQKAGAKKTAAQALEAEKKAQAASSEAQRLRQACQDLELEASRLARDARRSHAPRADGGDEARLRAALAQQRAQLAEAELQARARQSVQPKGADGLGRLMRQHQARLDALETELLSARSPSPGGSSRKLRPLEARCTEHKERLEALKEQRRRLELRRSAADESALEDLAQVEAAAERSRDASGKPAPGGERARELEMSLVEKELQTLKEELQVAEECLEAEPSCATLGGRARALRRVKAVQQARLQFFTNAKEEFSRKTKELPKPPDLAPDASILASLRSAKTVCEELQQELRRLGRDAEDKAAKGRDLKTEVQEMQRKWQEEEEEDIVVPSAPAWPQLPGGVLKDLVGNPLTTAAGQAAFEQVLLLLAQSHRQGLQAQHSSARWRRAARGAVAAANSPFAAPEIGLPVAPEELPRCALQEALDKELPGQRAKLEAEASALFAERGRQLREIQDLEARSCWEAALRAEKEEAEVAQASMEFLEGNWRDEVVEGAWAMAQRAGFTPSGGPVLRAAQVLRMMGLQLTTYELAWKLRLTQLQGDHLAVAAALGSSQAAPDARMQCRTELAEAGRLQRRAQQLGNEVQRCQTRLQDAKAREEALKLRRADFSAPGTSQDQALLMSMLDVMRQVMESCSQLVPGEGDGPFSTGIEAAIRQDVQEVSRFCQQLQRQLEAQQQQVAAAWSRVRERSLEQSARPDDSEVAHRLEFLLQTQKDLQLEYRDAAEELLALREETHQNEEQAEAASRTKSLTQEALHRALPAKADLMEAEEQRSVRQLEAAIQEAWQSHSAYEEAEHRKQAAASSASHWKQRREAAEEAAQAARLAEQQHTELALWRRAEQEEAAAEVQALQHEETEVSRQLRAEEQHLQEEAASATELQAAVARCEDQAAEAQRAAAHSASSANALRARCAALHEALPPGVDFAAKAPAPLSPAFSAARKLAVLRREAEAALAQEQQSRAEAEQLTAEAAEAQRAAGDLRKAKEAKALRLEAVEAKEQWQEVAQRNEHWEWRQNLKALQLQAQRGAEKAAQMAEESKQEATAAHELRKEVTDLESRTLRMRAELVHARAPVLPEQPRREEALLKELSVLRGQSDAMLEEMDRLRRAVDESEEASQQAENSQRADNSQRASSGRGRQRLFQQLNRSREQREALRRELQSSEREEQRLRQQLKEVEQQLQVSRDDADRKRSHLAQLQRSLEASSTEQTERLTWSERRSEAQEALQKARQQCARKDATLKELRAEAQEQRRLREQRRRAELQEQQRSEAEAARLKCLRAELRRKERLLQGTLTQTEVLESQLANLG</sequence>
<feature type="compositionally biased region" description="Low complexity" evidence="2">
    <location>
        <begin position="64"/>
        <end position="82"/>
    </location>
</feature>
<proteinExistence type="predicted"/>
<evidence type="ECO:0000256" key="1">
    <source>
        <dbReference type="SAM" id="Coils"/>
    </source>
</evidence>
<feature type="compositionally biased region" description="Basic and acidic residues" evidence="2">
    <location>
        <begin position="1272"/>
        <end position="1283"/>
    </location>
</feature>
<feature type="region of interest" description="Disordered" evidence="2">
    <location>
        <begin position="181"/>
        <end position="202"/>
    </location>
</feature>
<keyword evidence="1" id="KW-0175">Coiled coil</keyword>
<dbReference type="EMBL" id="CAUJNA010002413">
    <property type="protein sequence ID" value="CAJ1392790.1"/>
    <property type="molecule type" value="Genomic_DNA"/>
</dbReference>
<comment type="caution">
    <text evidence="3">The sequence shown here is derived from an EMBL/GenBank/DDBJ whole genome shotgun (WGS) entry which is preliminary data.</text>
</comment>
<feature type="coiled-coil region" evidence="1">
    <location>
        <begin position="925"/>
        <end position="962"/>
    </location>
</feature>
<evidence type="ECO:0000313" key="3">
    <source>
        <dbReference type="EMBL" id="CAJ1392790.1"/>
    </source>
</evidence>
<feature type="compositionally biased region" description="Low complexity" evidence="2">
    <location>
        <begin position="1180"/>
        <end position="1200"/>
    </location>
</feature>
<feature type="region of interest" description="Disordered" evidence="2">
    <location>
        <begin position="855"/>
        <end position="892"/>
    </location>
</feature>
<name>A0AA36IS10_9DINO</name>
<feature type="coiled-coil region" evidence="1">
    <location>
        <begin position="1082"/>
        <end position="1130"/>
    </location>
</feature>
<accession>A0AA36IS10</accession>
<evidence type="ECO:0000313" key="4">
    <source>
        <dbReference type="Proteomes" id="UP001178507"/>
    </source>
</evidence>
<evidence type="ECO:0000256" key="2">
    <source>
        <dbReference type="SAM" id="MobiDB-lite"/>
    </source>
</evidence>